<reference evidence="1" key="1">
    <citation type="journal article" date="2020" name="Stud. Mycol.">
        <title>101 Dothideomycetes genomes: a test case for predicting lifestyles and emergence of pathogens.</title>
        <authorList>
            <person name="Haridas S."/>
            <person name="Albert R."/>
            <person name="Binder M."/>
            <person name="Bloem J."/>
            <person name="Labutti K."/>
            <person name="Salamov A."/>
            <person name="Andreopoulos B."/>
            <person name="Baker S."/>
            <person name="Barry K."/>
            <person name="Bills G."/>
            <person name="Bluhm B."/>
            <person name="Cannon C."/>
            <person name="Castanera R."/>
            <person name="Culley D."/>
            <person name="Daum C."/>
            <person name="Ezra D."/>
            <person name="Gonzalez J."/>
            <person name="Henrissat B."/>
            <person name="Kuo A."/>
            <person name="Liang C."/>
            <person name="Lipzen A."/>
            <person name="Lutzoni F."/>
            <person name="Magnuson J."/>
            <person name="Mondo S."/>
            <person name="Nolan M."/>
            <person name="Ohm R."/>
            <person name="Pangilinan J."/>
            <person name="Park H.-J."/>
            <person name="Ramirez L."/>
            <person name="Alfaro M."/>
            <person name="Sun H."/>
            <person name="Tritt A."/>
            <person name="Yoshinaga Y."/>
            <person name="Zwiers L.-H."/>
            <person name="Turgeon B."/>
            <person name="Goodwin S."/>
            <person name="Spatafora J."/>
            <person name="Crous P."/>
            <person name="Grigoriev I."/>
        </authorList>
    </citation>
    <scope>NUCLEOTIDE SEQUENCE</scope>
    <source>
        <strain evidence="1">CBS 175.79</strain>
    </source>
</reference>
<dbReference type="RefSeq" id="XP_033387678.1">
    <property type="nucleotide sequence ID" value="XM_033527092.1"/>
</dbReference>
<sequence>MAQFWDLPRELRDLIYMAILTAERPRPTLGEAQWLFKFRRIFEPSSHINGEYGCAYALEDVPPTCASFLCCNRQVQAEMNEAIEMARRKQQLAARLDCIAEDESSHYFTWLKVPLVQTTVGEPEGKTSIGLEWADRIMERYLHCPHRVLSNLCHSCRASSTTIPQLHIDIRIYGDRSGKWFRNTTPADRTSWAICAALKRIFEKGPDFSNVRERGCTIALGELVLNVVTPPNVPKEKYLDEDFPLDGVKDGLVHPKTVAKELVDVWNKIWSGDEYKGSFYQMLLQRITTVRVCVDGETYRVRELRLELERGQAERRRIAARVGW</sequence>
<protein>
    <submittedName>
        <fullName evidence="1">Uncharacterized protein</fullName>
    </submittedName>
</protein>
<accession>A0A6A5Y268</accession>
<evidence type="ECO:0000313" key="1">
    <source>
        <dbReference type="EMBL" id="KAF2019339.1"/>
    </source>
</evidence>
<name>A0A6A5Y268_9PLEO</name>
<keyword evidence="2" id="KW-1185">Reference proteome</keyword>
<proteinExistence type="predicted"/>
<dbReference type="EMBL" id="ML978067">
    <property type="protein sequence ID" value="KAF2019339.1"/>
    <property type="molecule type" value="Genomic_DNA"/>
</dbReference>
<dbReference type="GeneID" id="54284489"/>
<dbReference type="OrthoDB" id="2823490at2759"/>
<dbReference type="Proteomes" id="UP000799778">
    <property type="component" value="Unassembled WGS sequence"/>
</dbReference>
<dbReference type="AlphaFoldDB" id="A0A6A5Y268"/>
<gene>
    <name evidence="1" type="ORF">BU24DRAFT_418945</name>
</gene>
<evidence type="ECO:0000313" key="2">
    <source>
        <dbReference type="Proteomes" id="UP000799778"/>
    </source>
</evidence>
<organism evidence="1 2">
    <name type="scientific">Aaosphaeria arxii CBS 175.79</name>
    <dbReference type="NCBI Taxonomy" id="1450172"/>
    <lineage>
        <taxon>Eukaryota</taxon>
        <taxon>Fungi</taxon>
        <taxon>Dikarya</taxon>
        <taxon>Ascomycota</taxon>
        <taxon>Pezizomycotina</taxon>
        <taxon>Dothideomycetes</taxon>
        <taxon>Pleosporomycetidae</taxon>
        <taxon>Pleosporales</taxon>
        <taxon>Pleosporales incertae sedis</taxon>
        <taxon>Aaosphaeria</taxon>
    </lineage>
</organism>